<protein>
    <submittedName>
        <fullName evidence="2">Uncharacterized protein</fullName>
    </submittedName>
</protein>
<dbReference type="AlphaFoldDB" id="A0A9W6PV65"/>
<dbReference type="Proteomes" id="UP001165124">
    <property type="component" value="Unassembled WGS sequence"/>
</dbReference>
<name>A0A9W6PV65_9ACTN</name>
<evidence type="ECO:0000313" key="2">
    <source>
        <dbReference type="EMBL" id="GLW64425.1"/>
    </source>
</evidence>
<sequence length="56" mass="5417">MCPSVDSDTHTVANTTARETRKSGLGGGAVMAGLSSHCGTGTSKGPPSGDAPSDTP</sequence>
<proteinExistence type="predicted"/>
<gene>
    <name evidence="2" type="ORF">Arub01_26690</name>
</gene>
<dbReference type="EMBL" id="BSRZ01000005">
    <property type="protein sequence ID" value="GLW64425.1"/>
    <property type="molecule type" value="Genomic_DNA"/>
</dbReference>
<evidence type="ECO:0000313" key="3">
    <source>
        <dbReference type="Proteomes" id="UP001165124"/>
    </source>
</evidence>
<accession>A0A9W6PV65</accession>
<keyword evidence="3" id="KW-1185">Reference proteome</keyword>
<feature type="region of interest" description="Disordered" evidence="1">
    <location>
        <begin position="1"/>
        <end position="56"/>
    </location>
</feature>
<evidence type="ECO:0000256" key="1">
    <source>
        <dbReference type="SAM" id="MobiDB-lite"/>
    </source>
</evidence>
<reference evidence="2" key="1">
    <citation type="submission" date="2023-02" db="EMBL/GenBank/DDBJ databases">
        <title>Actinomadura rubrobrunea NBRC 14622.</title>
        <authorList>
            <person name="Ichikawa N."/>
            <person name="Sato H."/>
            <person name="Tonouchi N."/>
        </authorList>
    </citation>
    <scope>NUCLEOTIDE SEQUENCE</scope>
    <source>
        <strain evidence="2">NBRC 14622</strain>
    </source>
</reference>
<comment type="caution">
    <text evidence="2">The sequence shown here is derived from an EMBL/GenBank/DDBJ whole genome shotgun (WGS) entry which is preliminary data.</text>
</comment>
<organism evidence="2 3">
    <name type="scientific">Actinomadura rubrobrunea</name>
    <dbReference type="NCBI Taxonomy" id="115335"/>
    <lineage>
        <taxon>Bacteria</taxon>
        <taxon>Bacillati</taxon>
        <taxon>Actinomycetota</taxon>
        <taxon>Actinomycetes</taxon>
        <taxon>Streptosporangiales</taxon>
        <taxon>Thermomonosporaceae</taxon>
        <taxon>Actinomadura</taxon>
    </lineage>
</organism>